<dbReference type="PANTHER" id="PTHR30634:SF14">
    <property type="match status" value="1"/>
</dbReference>
<dbReference type="PANTHER" id="PTHR30634">
    <property type="entry name" value="OUTER MEMBRANE LOLAB LIPOPROTEIN INSERTION APPARATUS"/>
    <property type="match status" value="1"/>
</dbReference>
<protein>
    <submittedName>
        <fullName evidence="1">Uncharacterized protein</fullName>
    </submittedName>
</protein>
<dbReference type="InterPro" id="IPR043737">
    <property type="entry name" value="DUF5682"/>
</dbReference>
<dbReference type="Pfam" id="PF18934">
    <property type="entry name" value="DUF5682"/>
    <property type="match status" value="1"/>
</dbReference>
<dbReference type="EMBL" id="WBMO01000001">
    <property type="protein sequence ID" value="MDV2475298.1"/>
    <property type="molecule type" value="Genomic_DNA"/>
</dbReference>
<dbReference type="InterPro" id="IPR050458">
    <property type="entry name" value="LolB"/>
</dbReference>
<evidence type="ECO:0000313" key="2">
    <source>
        <dbReference type="Proteomes" id="UP001275440"/>
    </source>
</evidence>
<organism evidence="1 2">
    <name type="scientific">Rhodococcus zopfii</name>
    <dbReference type="NCBI Taxonomy" id="43772"/>
    <lineage>
        <taxon>Bacteria</taxon>
        <taxon>Bacillati</taxon>
        <taxon>Actinomycetota</taxon>
        <taxon>Actinomycetes</taxon>
        <taxon>Mycobacteriales</taxon>
        <taxon>Nocardiaceae</taxon>
        <taxon>Rhodococcus</taxon>
    </lineage>
</organism>
<dbReference type="Proteomes" id="UP001275440">
    <property type="component" value="Unassembled WGS sequence"/>
</dbReference>
<name>A0ABU3WPH0_9NOCA</name>
<sequence length="752" mass="80862">MGRLLPGVPRGRRVSVTAQVRVLGIRHHGPGSARALLRALTEFEPDTVLIEGPADADPLVALAASGQMRPPVALLGYASTDPSTAAFWPLATFSPEWQALQWAILHDADVRFCDLPAASSLAADRTAGDQGPDPLAALAAAGGYDDFEQWWDAVVESGTRYPDNTAELANDHHADSFDAITEAMAALRETMEIDEHTLRREAHMRQVLRARIKAGAQKIAVVCGAMHAPALSGKLGPAAPDARLLKGLPKVKTSLTWVPWTHSRLSSASGYGAGITSPGWYHHLFTHHDRTIERWFTRVARELRGEDLPVSSAHVIEATRLAHTLAVLRERPLPGLAEVTEATRSVLCDGDDVLLDLVTRRLVVGEALGGVPDETPTVPLDADLQARSKTLRLKRSAVDKNLDLDLRKDNDLQRSRLLHRLALLGIDWARAATSAVHSTGTFRESWTLRWEPELPIAVVEASRWGTTVESAAHAIVLDRVRRPESSLGEVTDTLEKALLADLRTAIPDVLAAVDAAAALDHDVLHLMSALPALIRTLRYGDVRGTDLSSLGDVTDAMLARICAGLPAAATGLDSDAADALRAAVDDVHIAIAVRDDPATTQRWLGTLRVIADRDDVDGILTGRTVRLLRDMGRIDEGETALRVSRALSVGSDPGAKARWIDGFAGGGAVLLMHDRGLLRLIDDWVSALPAQDFVDVLPVLRRTFGAFAAAERRTLGAVVRGGERTRSTAPSVDTERGARAIRATALILGVPA</sequence>
<proteinExistence type="predicted"/>
<evidence type="ECO:0000313" key="1">
    <source>
        <dbReference type="EMBL" id="MDV2475298.1"/>
    </source>
</evidence>
<comment type="caution">
    <text evidence="1">The sequence shown here is derived from an EMBL/GenBank/DDBJ whole genome shotgun (WGS) entry which is preliminary data.</text>
</comment>
<gene>
    <name evidence="1" type="ORF">F8M49_07470</name>
</gene>
<keyword evidence="2" id="KW-1185">Reference proteome</keyword>
<reference evidence="1 2" key="1">
    <citation type="submission" date="2019-10" db="EMBL/GenBank/DDBJ databases">
        <title>Draft Genome Assembly of Rhodococcus zopfii DSM44189.</title>
        <authorList>
            <person name="Sutton J.M."/>
            <person name="Akob D.M."/>
            <person name="Bushman T.J."/>
        </authorList>
    </citation>
    <scope>NUCLEOTIDE SEQUENCE [LARGE SCALE GENOMIC DNA]</scope>
    <source>
        <strain evidence="1 2">DSM 44189</strain>
    </source>
</reference>
<accession>A0ABU3WPH0</accession>